<accession>A0A8H6HE96</accession>
<gene>
    <name evidence="3" type="ORF">DFP72DRAFT_63678</name>
</gene>
<keyword evidence="4" id="KW-1185">Reference proteome</keyword>
<evidence type="ECO:0000313" key="3">
    <source>
        <dbReference type="EMBL" id="KAF6744805.1"/>
    </source>
</evidence>
<name>A0A8H6HE96_9AGAR</name>
<feature type="compositionally biased region" description="Polar residues" evidence="1">
    <location>
        <begin position="173"/>
        <end position="185"/>
    </location>
</feature>
<feature type="transmembrane region" description="Helical" evidence="2">
    <location>
        <begin position="54"/>
        <end position="70"/>
    </location>
</feature>
<evidence type="ECO:0000256" key="1">
    <source>
        <dbReference type="SAM" id="MobiDB-lite"/>
    </source>
</evidence>
<evidence type="ECO:0000256" key="2">
    <source>
        <dbReference type="SAM" id="Phobius"/>
    </source>
</evidence>
<dbReference type="Proteomes" id="UP000521943">
    <property type="component" value="Unassembled WGS sequence"/>
</dbReference>
<protein>
    <submittedName>
        <fullName evidence="3">Uncharacterized protein</fullName>
    </submittedName>
</protein>
<keyword evidence="2" id="KW-1133">Transmembrane helix</keyword>
<dbReference type="AlphaFoldDB" id="A0A8H6HE96"/>
<organism evidence="3 4">
    <name type="scientific">Ephemerocybe angulata</name>
    <dbReference type="NCBI Taxonomy" id="980116"/>
    <lineage>
        <taxon>Eukaryota</taxon>
        <taxon>Fungi</taxon>
        <taxon>Dikarya</taxon>
        <taxon>Basidiomycota</taxon>
        <taxon>Agaricomycotina</taxon>
        <taxon>Agaricomycetes</taxon>
        <taxon>Agaricomycetidae</taxon>
        <taxon>Agaricales</taxon>
        <taxon>Agaricineae</taxon>
        <taxon>Psathyrellaceae</taxon>
        <taxon>Ephemerocybe</taxon>
    </lineage>
</organism>
<sequence>MYSWSWARTETRGFARHSTPSIEHPGQELVEWWAPQFPGAHIGDPAPPSHLQSTRIWLLACIMLGLLAHAPDSRRRRRMSLARMRNAEAPSSIPVPQSKQELSKVTPSALPVAILAERGVMGVRADEKDEDVRWDGHSVYAAVHLHPADLERAAVMKRCNYIRRRGESDYSSHTHSSLAQNEQTT</sequence>
<feature type="region of interest" description="Disordered" evidence="1">
    <location>
        <begin position="166"/>
        <end position="185"/>
    </location>
</feature>
<evidence type="ECO:0000313" key="4">
    <source>
        <dbReference type="Proteomes" id="UP000521943"/>
    </source>
</evidence>
<comment type="caution">
    <text evidence="3">The sequence shown here is derived from an EMBL/GenBank/DDBJ whole genome shotgun (WGS) entry which is preliminary data.</text>
</comment>
<keyword evidence="2" id="KW-0812">Transmembrane</keyword>
<keyword evidence="2" id="KW-0472">Membrane</keyword>
<proteinExistence type="predicted"/>
<dbReference type="EMBL" id="JACGCI010000114">
    <property type="protein sequence ID" value="KAF6744805.1"/>
    <property type="molecule type" value="Genomic_DNA"/>
</dbReference>
<reference evidence="3 4" key="1">
    <citation type="submission" date="2020-07" db="EMBL/GenBank/DDBJ databases">
        <title>Comparative genomics of pyrophilous fungi reveals a link between fire events and developmental genes.</title>
        <authorList>
            <consortium name="DOE Joint Genome Institute"/>
            <person name="Steindorff A.S."/>
            <person name="Carver A."/>
            <person name="Calhoun S."/>
            <person name="Stillman K."/>
            <person name="Liu H."/>
            <person name="Lipzen A."/>
            <person name="Pangilinan J."/>
            <person name="Labutti K."/>
            <person name="Bruns T.D."/>
            <person name="Grigoriev I.V."/>
        </authorList>
    </citation>
    <scope>NUCLEOTIDE SEQUENCE [LARGE SCALE GENOMIC DNA]</scope>
    <source>
        <strain evidence="3 4">CBS 144469</strain>
    </source>
</reference>